<evidence type="ECO:0000313" key="1">
    <source>
        <dbReference type="EMBL" id="GIG07648.1"/>
    </source>
</evidence>
<proteinExistence type="predicted"/>
<keyword evidence="2" id="KW-1185">Reference proteome</keyword>
<organism evidence="1 2">
    <name type="scientific">Catellatospora coxensis</name>
    <dbReference type="NCBI Taxonomy" id="310354"/>
    <lineage>
        <taxon>Bacteria</taxon>
        <taxon>Bacillati</taxon>
        <taxon>Actinomycetota</taxon>
        <taxon>Actinomycetes</taxon>
        <taxon>Micromonosporales</taxon>
        <taxon>Micromonosporaceae</taxon>
        <taxon>Catellatospora</taxon>
    </lineage>
</organism>
<dbReference type="SUPFAM" id="SSF56436">
    <property type="entry name" value="C-type lectin-like"/>
    <property type="match status" value="1"/>
</dbReference>
<dbReference type="EMBL" id="BONI01000037">
    <property type="protein sequence ID" value="GIG07648.1"/>
    <property type="molecule type" value="Genomic_DNA"/>
</dbReference>
<evidence type="ECO:0008006" key="3">
    <source>
        <dbReference type="Google" id="ProtNLM"/>
    </source>
</evidence>
<sequence>MTYAELTAAAWMDLDDDEARRVALAIADAHGLRLTGLGAHEYAGRVHRTALFDRAGLAFALVPGGRVTLGYDGAAFTPTAAQAADYAQTVDEYNAPDLAEYLDGYTSPVRTVELPASLVAVEALDACRIELGPEDERVRDLVGSSGARPGGGIRTYTAGGGLEVRFDGSGKVAGARLVRPTSYDEAVQALIALGLRPATPDEWEYACGAGARTLFRWGDDTPAENPYDLPNGPHRRPNLWGLAIGQDPYRHEWTAQREILCGGDGGSAICGGAGDFFSWTTLATAYRNAEFAEEMNTEDAYVDEVLLRPVIDLV</sequence>
<dbReference type="Gene3D" id="3.90.1580.10">
    <property type="entry name" value="paralog of FGE (formylglycine-generating enzyme)"/>
    <property type="match status" value="1"/>
</dbReference>
<name>A0A8J3KWX2_9ACTN</name>
<dbReference type="InterPro" id="IPR016187">
    <property type="entry name" value="CTDL_fold"/>
</dbReference>
<comment type="caution">
    <text evidence="1">The sequence shown here is derived from an EMBL/GenBank/DDBJ whole genome shotgun (WGS) entry which is preliminary data.</text>
</comment>
<reference evidence="1 2" key="1">
    <citation type="submission" date="2021-01" db="EMBL/GenBank/DDBJ databases">
        <title>Whole genome shotgun sequence of Catellatospora coxensis NBRC 107359.</title>
        <authorList>
            <person name="Komaki H."/>
            <person name="Tamura T."/>
        </authorList>
    </citation>
    <scope>NUCLEOTIDE SEQUENCE [LARGE SCALE GENOMIC DNA]</scope>
    <source>
        <strain evidence="1 2">NBRC 107359</strain>
    </source>
</reference>
<accession>A0A8J3KWX2</accession>
<dbReference type="Proteomes" id="UP000630887">
    <property type="component" value="Unassembled WGS sequence"/>
</dbReference>
<dbReference type="RefSeq" id="WP_203693989.1">
    <property type="nucleotide sequence ID" value="NZ_BAAALC010000076.1"/>
</dbReference>
<evidence type="ECO:0000313" key="2">
    <source>
        <dbReference type="Proteomes" id="UP000630887"/>
    </source>
</evidence>
<dbReference type="InterPro" id="IPR042095">
    <property type="entry name" value="SUMF_sf"/>
</dbReference>
<gene>
    <name evidence="1" type="ORF">Cco03nite_43480</name>
</gene>
<protein>
    <recommendedName>
        <fullName evidence="3">Formylglycine-generating enzyme required for sulfatase activity</fullName>
    </recommendedName>
</protein>
<dbReference type="AlphaFoldDB" id="A0A8J3KWX2"/>